<dbReference type="PANTHER" id="PTHR24243">
    <property type="entry name" value="G-PROTEIN COUPLED RECEPTOR"/>
    <property type="match status" value="1"/>
</dbReference>
<keyword evidence="7" id="KW-0807">Transducer</keyword>
<feature type="transmembrane region" description="Helical" evidence="8">
    <location>
        <begin position="120"/>
        <end position="138"/>
    </location>
</feature>
<evidence type="ECO:0000256" key="2">
    <source>
        <dbReference type="ARBA" id="ARBA00022692"/>
    </source>
</evidence>
<evidence type="ECO:0000256" key="3">
    <source>
        <dbReference type="ARBA" id="ARBA00022989"/>
    </source>
</evidence>
<comment type="caution">
    <text evidence="10">The sequence shown here is derived from an EMBL/GenBank/DDBJ whole genome shotgun (WGS) entry which is preliminary data.</text>
</comment>
<accession>A0AAE1A9Y7</accession>
<proteinExistence type="predicted"/>
<keyword evidence="3 8" id="KW-1133">Transmembrane helix</keyword>
<evidence type="ECO:0000256" key="8">
    <source>
        <dbReference type="SAM" id="Phobius"/>
    </source>
</evidence>
<feature type="transmembrane region" description="Helical" evidence="8">
    <location>
        <begin position="82"/>
        <end position="108"/>
    </location>
</feature>
<dbReference type="PANTHER" id="PTHR24243:SF208">
    <property type="entry name" value="PYROKININ-1 RECEPTOR"/>
    <property type="match status" value="1"/>
</dbReference>
<dbReference type="InterPro" id="IPR000276">
    <property type="entry name" value="GPCR_Rhodpsn"/>
</dbReference>
<dbReference type="AlphaFoldDB" id="A0AAE1A9Y7"/>
<evidence type="ECO:0000256" key="6">
    <source>
        <dbReference type="ARBA" id="ARBA00023170"/>
    </source>
</evidence>
<protein>
    <recommendedName>
        <fullName evidence="9">G-protein coupled receptors family 1 profile domain-containing protein</fullName>
    </recommendedName>
</protein>
<name>A0AAE1A9Y7_9GAST</name>
<evidence type="ECO:0000313" key="10">
    <source>
        <dbReference type="EMBL" id="KAK3783723.1"/>
    </source>
</evidence>
<comment type="subcellular location">
    <subcellularLocation>
        <location evidence="1">Membrane</location>
        <topology evidence="1">Multi-pass membrane protein</topology>
    </subcellularLocation>
</comment>
<keyword evidence="5 8" id="KW-0472">Membrane</keyword>
<dbReference type="InterPro" id="IPR017452">
    <property type="entry name" value="GPCR_Rhodpsn_7TM"/>
</dbReference>
<evidence type="ECO:0000256" key="5">
    <source>
        <dbReference type="ARBA" id="ARBA00023136"/>
    </source>
</evidence>
<feature type="domain" description="G-protein coupled receptors family 1 profile" evidence="9">
    <location>
        <begin position="99"/>
        <end position="165"/>
    </location>
</feature>
<dbReference type="PROSITE" id="PS50262">
    <property type="entry name" value="G_PROTEIN_RECEP_F1_2"/>
    <property type="match status" value="1"/>
</dbReference>
<dbReference type="GO" id="GO:0008188">
    <property type="term" value="F:neuropeptide receptor activity"/>
    <property type="evidence" value="ECO:0007669"/>
    <property type="project" value="TreeGrafter"/>
</dbReference>
<gene>
    <name evidence="10" type="ORF">RRG08_025346</name>
</gene>
<dbReference type="GO" id="GO:0005886">
    <property type="term" value="C:plasma membrane"/>
    <property type="evidence" value="ECO:0007669"/>
    <property type="project" value="TreeGrafter"/>
</dbReference>
<keyword evidence="4" id="KW-0297">G-protein coupled receptor</keyword>
<dbReference type="SUPFAM" id="SSF81321">
    <property type="entry name" value="Family A G protein-coupled receptor-like"/>
    <property type="match status" value="1"/>
</dbReference>
<reference evidence="10" key="1">
    <citation type="journal article" date="2023" name="G3 (Bethesda)">
        <title>A reference genome for the long-term kleptoplast-retaining sea slug Elysia crispata morphotype clarki.</title>
        <authorList>
            <person name="Eastman K.E."/>
            <person name="Pendleton A.L."/>
            <person name="Shaikh M.A."/>
            <person name="Suttiyut T."/>
            <person name="Ogas R."/>
            <person name="Tomko P."/>
            <person name="Gavelis G."/>
            <person name="Widhalm J.R."/>
            <person name="Wisecaver J.H."/>
        </authorList>
    </citation>
    <scope>NUCLEOTIDE SEQUENCE</scope>
    <source>
        <strain evidence="10">ECLA1</strain>
    </source>
</reference>
<evidence type="ECO:0000259" key="9">
    <source>
        <dbReference type="PROSITE" id="PS50262"/>
    </source>
</evidence>
<evidence type="ECO:0000256" key="7">
    <source>
        <dbReference type="ARBA" id="ARBA00023224"/>
    </source>
</evidence>
<dbReference type="Proteomes" id="UP001283361">
    <property type="component" value="Unassembled WGS sequence"/>
</dbReference>
<keyword evidence="2 8" id="KW-0812">Transmembrane</keyword>
<evidence type="ECO:0000256" key="1">
    <source>
        <dbReference type="ARBA" id="ARBA00004141"/>
    </source>
</evidence>
<keyword evidence="6" id="KW-0675">Receptor</keyword>
<sequence>MDSDVMIIHPSDTTPMIASAAFGETINNNSIFYANESSLFTFSNDTLGLDGPSDLDPVRVPLDVEVLLTDILGSRRKELPSVIALTVVYLLIFFTGLIGNISTCIVIARNSYMRTATNYYLFSLAVSDLLTLLFGIKFRNCNGRAAAMTSEMWQEPIRQVPSFTA</sequence>
<evidence type="ECO:0000313" key="11">
    <source>
        <dbReference type="Proteomes" id="UP001283361"/>
    </source>
</evidence>
<dbReference type="Gene3D" id="1.20.1070.10">
    <property type="entry name" value="Rhodopsin 7-helix transmembrane proteins"/>
    <property type="match status" value="1"/>
</dbReference>
<organism evidence="10 11">
    <name type="scientific">Elysia crispata</name>
    <name type="common">lettuce slug</name>
    <dbReference type="NCBI Taxonomy" id="231223"/>
    <lineage>
        <taxon>Eukaryota</taxon>
        <taxon>Metazoa</taxon>
        <taxon>Spiralia</taxon>
        <taxon>Lophotrochozoa</taxon>
        <taxon>Mollusca</taxon>
        <taxon>Gastropoda</taxon>
        <taxon>Heterobranchia</taxon>
        <taxon>Euthyneura</taxon>
        <taxon>Panpulmonata</taxon>
        <taxon>Sacoglossa</taxon>
        <taxon>Placobranchoidea</taxon>
        <taxon>Plakobranchidae</taxon>
        <taxon>Elysia</taxon>
    </lineage>
</organism>
<keyword evidence="11" id="KW-1185">Reference proteome</keyword>
<evidence type="ECO:0000256" key="4">
    <source>
        <dbReference type="ARBA" id="ARBA00023040"/>
    </source>
</evidence>
<dbReference type="EMBL" id="JAWDGP010002360">
    <property type="protein sequence ID" value="KAK3783723.1"/>
    <property type="molecule type" value="Genomic_DNA"/>
</dbReference>
<dbReference type="PRINTS" id="PR00237">
    <property type="entry name" value="GPCRRHODOPSN"/>
</dbReference>
<dbReference type="Pfam" id="PF00001">
    <property type="entry name" value="7tm_1"/>
    <property type="match status" value="1"/>
</dbReference>